<feature type="domain" description="Carrier" evidence="1">
    <location>
        <begin position="2"/>
        <end position="80"/>
    </location>
</feature>
<sequence>MTDVDERKAELRELVADVLEIEPEELTDHGDFAEDYDGDSLRAIEMLARIERKYKVEIPQQELATMRNFDSVFTVAANYAGWRV</sequence>
<reference evidence="2 3" key="1">
    <citation type="submission" date="2011-11" db="EMBL/GenBank/DDBJ databases">
        <title>The Noncontiguous Finished sequence of Saccharomonospora cyanea NA-134.</title>
        <authorList>
            <consortium name="US DOE Joint Genome Institute"/>
            <person name="Lucas S."/>
            <person name="Han J."/>
            <person name="Lapidus A."/>
            <person name="Cheng J.-F."/>
            <person name="Goodwin L."/>
            <person name="Pitluck S."/>
            <person name="Peters L."/>
            <person name="Ovchinnikova G."/>
            <person name="Lu M."/>
            <person name="Detter J.C."/>
            <person name="Han C."/>
            <person name="Tapia R."/>
            <person name="Land M."/>
            <person name="Hauser L."/>
            <person name="Kyrpides N."/>
            <person name="Ivanova N."/>
            <person name="Pagani I."/>
            <person name="Brambilla E.-M."/>
            <person name="Klenk H.-P."/>
            <person name="Woyke T."/>
        </authorList>
    </citation>
    <scope>NUCLEOTIDE SEQUENCE [LARGE SCALE GENOMIC DNA]</scope>
    <source>
        <strain evidence="2 3">NA-134</strain>
    </source>
</reference>
<evidence type="ECO:0000313" key="2">
    <source>
        <dbReference type="EMBL" id="EHR61711.1"/>
    </source>
</evidence>
<dbReference type="InterPro" id="IPR009081">
    <property type="entry name" value="PP-bd_ACP"/>
</dbReference>
<dbReference type="eggNOG" id="COG0236">
    <property type="taxonomic scope" value="Bacteria"/>
</dbReference>
<dbReference type="RefSeq" id="WP_005457033.1">
    <property type="nucleotide sequence ID" value="NZ_CM001440.1"/>
</dbReference>
<dbReference type="Pfam" id="PF00550">
    <property type="entry name" value="PP-binding"/>
    <property type="match status" value="1"/>
</dbReference>
<dbReference type="STRING" id="882082.SaccyDRAFT_2865"/>
<evidence type="ECO:0000313" key="3">
    <source>
        <dbReference type="Proteomes" id="UP000002791"/>
    </source>
</evidence>
<dbReference type="SUPFAM" id="SSF47336">
    <property type="entry name" value="ACP-like"/>
    <property type="match status" value="1"/>
</dbReference>
<organism evidence="2 3">
    <name type="scientific">Saccharomonospora cyanea NA-134</name>
    <dbReference type="NCBI Taxonomy" id="882082"/>
    <lineage>
        <taxon>Bacteria</taxon>
        <taxon>Bacillati</taxon>
        <taxon>Actinomycetota</taxon>
        <taxon>Actinomycetes</taxon>
        <taxon>Pseudonocardiales</taxon>
        <taxon>Pseudonocardiaceae</taxon>
        <taxon>Saccharomonospora</taxon>
    </lineage>
</organism>
<gene>
    <name evidence="2" type="ORF">SaccyDRAFT_2865</name>
</gene>
<dbReference type="EMBL" id="CM001440">
    <property type="protein sequence ID" value="EHR61711.1"/>
    <property type="molecule type" value="Genomic_DNA"/>
</dbReference>
<name>H5XI83_9PSEU</name>
<dbReference type="HOGENOM" id="CLU_108696_7_1_11"/>
<dbReference type="PROSITE" id="PS50075">
    <property type="entry name" value="CARRIER"/>
    <property type="match status" value="1"/>
</dbReference>
<dbReference type="Gene3D" id="1.10.1200.10">
    <property type="entry name" value="ACP-like"/>
    <property type="match status" value="1"/>
</dbReference>
<evidence type="ECO:0000259" key="1">
    <source>
        <dbReference type="PROSITE" id="PS50075"/>
    </source>
</evidence>
<keyword evidence="3" id="KW-1185">Reference proteome</keyword>
<protein>
    <submittedName>
        <fullName evidence="2">Acyl carrier protein</fullName>
    </submittedName>
</protein>
<dbReference type="Proteomes" id="UP000002791">
    <property type="component" value="Chromosome"/>
</dbReference>
<dbReference type="OrthoDB" id="3631534at2"/>
<dbReference type="AlphaFoldDB" id="H5XI83"/>
<accession>H5XI83</accession>
<dbReference type="InterPro" id="IPR036736">
    <property type="entry name" value="ACP-like_sf"/>
</dbReference>
<proteinExistence type="predicted"/>